<dbReference type="PROSITE" id="PS50109">
    <property type="entry name" value="HIS_KIN"/>
    <property type="match status" value="1"/>
</dbReference>
<evidence type="ECO:0000256" key="1">
    <source>
        <dbReference type="ARBA" id="ARBA00000085"/>
    </source>
</evidence>
<dbReference type="SUPFAM" id="SSF52172">
    <property type="entry name" value="CheY-like"/>
    <property type="match status" value="2"/>
</dbReference>
<gene>
    <name evidence="8" type="ORF">HN018_15750</name>
</gene>
<dbReference type="SMART" id="SM00086">
    <property type="entry name" value="PAC"/>
    <property type="match status" value="1"/>
</dbReference>
<organism evidence="8 9">
    <name type="scientific">Lichenicola cladoniae</name>
    <dbReference type="NCBI Taxonomy" id="1484109"/>
    <lineage>
        <taxon>Bacteria</taxon>
        <taxon>Pseudomonadati</taxon>
        <taxon>Pseudomonadota</taxon>
        <taxon>Alphaproteobacteria</taxon>
        <taxon>Acetobacterales</taxon>
        <taxon>Acetobacteraceae</taxon>
        <taxon>Lichenicola</taxon>
    </lineage>
</organism>
<dbReference type="AlphaFoldDB" id="A0A6M8HSR0"/>
<keyword evidence="9" id="KW-1185">Reference proteome</keyword>
<sequence length="675" mass="73824">MVERFLVLAPRGRDATIIAQVLGRSSIVCQVCDGLAALRVCLDGDVGGVVVTEEALAETDLRSLLEWVDAQPPWSDLPIIVLATRQSARRSKPASHLLERLGNVVLLERPINAETLLSAADSALRARRRQYQARGLLLERDRRETELRLLNETLEQRVHERTRELEAARETLAFALDSAGMGSWDLDLLSDMSRHSGQHDRIFGFAEQRPSWGRNLFLAVVIEEDRDAVAASFDQAVVTGRLDVECRIRRHDDSIRWVVAKGRVEYDDLLRPVRMAGVVMDTTERRQTEDALHQAQKMEAIGQLTGGVAHDFNNLLTVIVGGLDMVIRKPERTDRVVRLAEAAMTAARRGEQLTQQLLAYSRRQMLQPETLDPSRLLRGFQELAQHAVGEAVVLGFDLDPDVYPVRVDPAQFESAVLNLIVNARDAIQGAGGNGGAIRLACHNIELGPAAAFDRKLAAGSYVVVSVSDTGSGLDAKTLARAFEPFFTTKEIGKGSGLGLSQVYGFMRSAGGDVAIESEVGAGTIVRLYLPRSGETAPEAKPAPSTLMPLRQASEETVLLVEDDEQVLDMAVESLEELRYTVMVSRNAHEALEHLAGQARIDLLFSDVVMPGSMNGAQLAIEAQRLRPGLKVLLTSGYAGESGASQLVGRSLPILSKPYRRDELAQKLRVVLGSAP</sequence>
<dbReference type="InterPro" id="IPR013655">
    <property type="entry name" value="PAS_fold_3"/>
</dbReference>
<keyword evidence="3 4" id="KW-0597">Phosphoprotein</keyword>
<proteinExistence type="predicted"/>
<dbReference type="PANTHER" id="PTHR43065">
    <property type="entry name" value="SENSOR HISTIDINE KINASE"/>
    <property type="match status" value="1"/>
</dbReference>
<dbReference type="GO" id="GO:0000155">
    <property type="term" value="F:phosphorelay sensor kinase activity"/>
    <property type="evidence" value="ECO:0007669"/>
    <property type="project" value="InterPro"/>
</dbReference>
<dbReference type="InterPro" id="IPR011006">
    <property type="entry name" value="CheY-like_superfamily"/>
</dbReference>
<evidence type="ECO:0000259" key="5">
    <source>
        <dbReference type="PROSITE" id="PS50109"/>
    </source>
</evidence>
<dbReference type="Proteomes" id="UP000500767">
    <property type="component" value="Chromosome"/>
</dbReference>
<dbReference type="EMBL" id="CP053708">
    <property type="protein sequence ID" value="QKE91306.1"/>
    <property type="molecule type" value="Genomic_DNA"/>
</dbReference>
<name>A0A6M8HSR0_9PROT</name>
<dbReference type="Pfam" id="PF00512">
    <property type="entry name" value="HisKA"/>
    <property type="match status" value="1"/>
</dbReference>
<dbReference type="InterPro" id="IPR001789">
    <property type="entry name" value="Sig_transdc_resp-reg_receiver"/>
</dbReference>
<dbReference type="InterPro" id="IPR003594">
    <property type="entry name" value="HATPase_dom"/>
</dbReference>
<feature type="domain" description="Histidine kinase" evidence="5">
    <location>
        <begin position="307"/>
        <end position="533"/>
    </location>
</feature>
<protein>
    <recommendedName>
        <fullName evidence="2">histidine kinase</fullName>
        <ecNumber evidence="2">2.7.13.3</ecNumber>
    </recommendedName>
</protein>
<dbReference type="InterPro" id="IPR001610">
    <property type="entry name" value="PAC"/>
</dbReference>
<feature type="domain" description="Response regulatory" evidence="6">
    <location>
        <begin position="556"/>
        <end position="671"/>
    </location>
</feature>
<evidence type="ECO:0000256" key="2">
    <source>
        <dbReference type="ARBA" id="ARBA00012438"/>
    </source>
</evidence>
<evidence type="ECO:0000313" key="9">
    <source>
        <dbReference type="Proteomes" id="UP000500767"/>
    </source>
</evidence>
<dbReference type="SUPFAM" id="SSF55785">
    <property type="entry name" value="PYP-like sensor domain (PAS domain)"/>
    <property type="match status" value="1"/>
</dbReference>
<dbReference type="InterPro" id="IPR000700">
    <property type="entry name" value="PAS-assoc_C"/>
</dbReference>
<feature type="domain" description="PAC" evidence="7">
    <location>
        <begin position="242"/>
        <end position="294"/>
    </location>
</feature>
<accession>A0A6M8HSR0</accession>
<dbReference type="PRINTS" id="PR00344">
    <property type="entry name" value="BCTRLSENSOR"/>
</dbReference>
<dbReference type="SMART" id="SM00387">
    <property type="entry name" value="HATPase_c"/>
    <property type="match status" value="1"/>
</dbReference>
<evidence type="ECO:0000256" key="4">
    <source>
        <dbReference type="PROSITE-ProRule" id="PRU00169"/>
    </source>
</evidence>
<dbReference type="PROSITE" id="PS50110">
    <property type="entry name" value="RESPONSE_REGULATORY"/>
    <property type="match status" value="1"/>
</dbReference>
<evidence type="ECO:0000256" key="3">
    <source>
        <dbReference type="ARBA" id="ARBA00022553"/>
    </source>
</evidence>
<dbReference type="Gene3D" id="3.40.50.2300">
    <property type="match status" value="1"/>
</dbReference>
<dbReference type="SUPFAM" id="SSF55874">
    <property type="entry name" value="ATPase domain of HSP90 chaperone/DNA topoisomerase II/histidine kinase"/>
    <property type="match status" value="1"/>
</dbReference>
<dbReference type="Gene3D" id="1.10.287.130">
    <property type="match status" value="1"/>
</dbReference>
<evidence type="ECO:0000259" key="6">
    <source>
        <dbReference type="PROSITE" id="PS50110"/>
    </source>
</evidence>
<dbReference type="Gene3D" id="3.30.565.10">
    <property type="entry name" value="Histidine kinase-like ATPase, C-terminal domain"/>
    <property type="match status" value="1"/>
</dbReference>
<feature type="modified residue" description="4-aspartylphosphate" evidence="4">
    <location>
        <position position="606"/>
    </location>
</feature>
<dbReference type="SMART" id="SM00448">
    <property type="entry name" value="REC"/>
    <property type="match status" value="1"/>
</dbReference>
<dbReference type="Pfam" id="PF02518">
    <property type="entry name" value="HATPase_c"/>
    <property type="match status" value="1"/>
</dbReference>
<evidence type="ECO:0000259" key="7">
    <source>
        <dbReference type="PROSITE" id="PS50113"/>
    </source>
</evidence>
<dbReference type="PANTHER" id="PTHR43065:SF49">
    <property type="entry name" value="HISTIDINE KINASE"/>
    <property type="match status" value="1"/>
</dbReference>
<dbReference type="InterPro" id="IPR035965">
    <property type="entry name" value="PAS-like_dom_sf"/>
</dbReference>
<comment type="catalytic activity">
    <reaction evidence="1">
        <text>ATP + protein L-histidine = ADP + protein N-phospho-L-histidine.</text>
        <dbReference type="EC" id="2.7.13.3"/>
    </reaction>
</comment>
<dbReference type="InterPro" id="IPR036097">
    <property type="entry name" value="HisK_dim/P_sf"/>
</dbReference>
<dbReference type="InterPro" id="IPR003661">
    <property type="entry name" value="HisK_dim/P_dom"/>
</dbReference>
<dbReference type="Pfam" id="PF00072">
    <property type="entry name" value="Response_reg"/>
    <property type="match status" value="1"/>
</dbReference>
<reference evidence="8 9" key="1">
    <citation type="journal article" date="2014" name="World J. Microbiol. Biotechnol.">
        <title>Biodiversity and physiological characteristics of Antarctic and Arctic lichens-associated bacteria.</title>
        <authorList>
            <person name="Lee Y.M."/>
            <person name="Kim E.H."/>
            <person name="Lee H.K."/>
            <person name="Hong S.G."/>
        </authorList>
    </citation>
    <scope>NUCLEOTIDE SEQUENCE [LARGE SCALE GENOMIC DNA]</scope>
    <source>
        <strain evidence="8 9">PAMC 26569</strain>
    </source>
</reference>
<dbReference type="RefSeq" id="WP_171833170.1">
    <property type="nucleotide sequence ID" value="NZ_CP053708.1"/>
</dbReference>
<dbReference type="CDD" id="cd00130">
    <property type="entry name" value="PAS"/>
    <property type="match status" value="1"/>
</dbReference>
<dbReference type="PROSITE" id="PS50113">
    <property type="entry name" value="PAC"/>
    <property type="match status" value="1"/>
</dbReference>
<dbReference type="EC" id="2.7.13.3" evidence="2"/>
<dbReference type="InterPro" id="IPR036890">
    <property type="entry name" value="HATPase_C_sf"/>
</dbReference>
<dbReference type="InterPro" id="IPR005467">
    <property type="entry name" value="His_kinase_dom"/>
</dbReference>
<dbReference type="Pfam" id="PF08447">
    <property type="entry name" value="PAS_3"/>
    <property type="match status" value="1"/>
</dbReference>
<dbReference type="InterPro" id="IPR004358">
    <property type="entry name" value="Sig_transdc_His_kin-like_C"/>
</dbReference>
<evidence type="ECO:0000313" key="8">
    <source>
        <dbReference type="EMBL" id="QKE91306.1"/>
    </source>
</evidence>
<dbReference type="CDD" id="cd00082">
    <property type="entry name" value="HisKA"/>
    <property type="match status" value="1"/>
</dbReference>
<dbReference type="Gene3D" id="2.10.70.100">
    <property type="match status" value="1"/>
</dbReference>
<dbReference type="KEGG" id="lck:HN018_15750"/>
<dbReference type="SUPFAM" id="SSF47384">
    <property type="entry name" value="Homodimeric domain of signal transducing histidine kinase"/>
    <property type="match status" value="1"/>
</dbReference>
<dbReference type="Gene3D" id="3.30.450.20">
    <property type="entry name" value="PAS domain"/>
    <property type="match status" value="1"/>
</dbReference>
<dbReference type="InterPro" id="IPR000014">
    <property type="entry name" value="PAS"/>
</dbReference>
<dbReference type="SMART" id="SM00388">
    <property type="entry name" value="HisKA"/>
    <property type="match status" value="1"/>
</dbReference>